<proteinExistence type="predicted"/>
<dbReference type="SUPFAM" id="SSF54427">
    <property type="entry name" value="NTF2-like"/>
    <property type="match status" value="1"/>
</dbReference>
<dbReference type="RefSeq" id="WP_048939897.1">
    <property type="nucleotide sequence ID" value="NZ_CP012077.1"/>
</dbReference>
<evidence type="ECO:0000313" key="1">
    <source>
        <dbReference type="EMBL" id="AZW15789.1"/>
    </source>
</evidence>
<dbReference type="Proteomes" id="UP000282741">
    <property type="component" value="Chromosome"/>
</dbReference>
<protein>
    <submittedName>
        <fullName evidence="1">Uncharacterized protein</fullName>
    </submittedName>
</protein>
<name>A0AAN1RTI9_9BORD</name>
<dbReference type="AlphaFoldDB" id="A0AAN1RTI9"/>
<organism evidence="1 2">
    <name type="scientific">Bordetella hinzii</name>
    <dbReference type="NCBI Taxonomy" id="103855"/>
    <lineage>
        <taxon>Bacteria</taxon>
        <taxon>Pseudomonadati</taxon>
        <taxon>Pseudomonadota</taxon>
        <taxon>Betaproteobacteria</taxon>
        <taxon>Burkholderiales</taxon>
        <taxon>Alcaligenaceae</taxon>
        <taxon>Bordetella</taxon>
    </lineage>
</organism>
<sequence>MTTIKDAINDLFNAPQFTMEEAVDRHFGPVFRQRVNGTWDDRSGFLARMDRLRETVAHAAITVLDEFSDGGRYAERHVIDMLKRDGERILQEVYVLAERGSDGRFIRIEETALTLEVR</sequence>
<dbReference type="EMBL" id="CP024172">
    <property type="protein sequence ID" value="AZW15789.1"/>
    <property type="molecule type" value="Genomic_DNA"/>
</dbReference>
<reference evidence="2" key="1">
    <citation type="submission" date="2017-10" db="EMBL/GenBank/DDBJ databases">
        <title>Whole genome sequencing of various Bordetella species.</title>
        <authorList>
            <person name="Weigand M.R."/>
            <person name="Loparev V."/>
            <person name="Peng Y."/>
            <person name="Bowden K.E."/>
            <person name="Tondella M.L."/>
            <person name="Williams M.M."/>
        </authorList>
    </citation>
    <scope>NUCLEOTIDE SEQUENCE [LARGE SCALE GENOMIC DNA]</scope>
    <source>
        <strain evidence="2">H720</strain>
    </source>
</reference>
<gene>
    <name evidence="1" type="ORF">CS347_02830</name>
</gene>
<dbReference type="InterPro" id="IPR032710">
    <property type="entry name" value="NTF2-like_dom_sf"/>
</dbReference>
<accession>A0AAN1RTI9</accession>
<evidence type="ECO:0000313" key="2">
    <source>
        <dbReference type="Proteomes" id="UP000282741"/>
    </source>
</evidence>